<dbReference type="EMBL" id="JAVREP010000036">
    <property type="protein sequence ID" value="MDT0332106.1"/>
    <property type="molecule type" value="Genomic_DNA"/>
</dbReference>
<comment type="caution">
    <text evidence="5">The sequence shown here is derived from an EMBL/GenBank/DDBJ whole genome shotgun (WGS) entry which is preliminary data.</text>
</comment>
<keyword evidence="6" id="KW-1185">Reference proteome</keyword>
<accession>A0ABU2MJX1</accession>
<dbReference type="Gene3D" id="3.40.30.120">
    <property type="match status" value="1"/>
</dbReference>
<evidence type="ECO:0000313" key="6">
    <source>
        <dbReference type="Proteomes" id="UP001183390"/>
    </source>
</evidence>
<dbReference type="PANTHER" id="PTHR43004:SF19">
    <property type="entry name" value="BINDING MONOOXYGENASE, PUTATIVE (JCVI)-RELATED"/>
    <property type="match status" value="1"/>
</dbReference>
<evidence type="ECO:0000256" key="2">
    <source>
        <dbReference type="ARBA" id="ARBA00022630"/>
    </source>
</evidence>
<keyword evidence="3" id="KW-0274">FAD</keyword>
<protein>
    <submittedName>
        <fullName evidence="5">Rifampin monooxygenase</fullName>
    </submittedName>
</protein>
<dbReference type="InterPro" id="IPR036188">
    <property type="entry name" value="FAD/NAD-bd_sf"/>
</dbReference>
<dbReference type="PANTHER" id="PTHR43004">
    <property type="entry name" value="TRK SYSTEM POTASSIUM UPTAKE PROTEIN"/>
    <property type="match status" value="1"/>
</dbReference>
<evidence type="ECO:0000256" key="1">
    <source>
        <dbReference type="ARBA" id="ARBA00001974"/>
    </source>
</evidence>
<dbReference type="InterPro" id="IPR002938">
    <property type="entry name" value="FAD-bd"/>
</dbReference>
<dbReference type="NCBIfam" id="NF033145">
    <property type="entry name" value="rif_monoox"/>
    <property type="match status" value="1"/>
</dbReference>
<sequence length="490" mass="53524">MIDVIITGGGPTGMMLAAELRLHGVRTLVLEKETEPTTQVRALGLHARSIEIMDQRGLLERFLEHGRTYPLGGFFAAIPAPPPEGLDSAHAYVLGIPQTTTDLLLSEHAARAGAEIRRGSALVALDQDEEGVTVELSDGARLRSRHLVGCDGGRSTVRALLGVGFPGEPTTTEMLLGEMEVTAPPQEVAAAVAQIRKTHLLFGLGPLEDGVYRVLVPAEGVAPDRTVPPTLDDFRRRLRVFAGTDFGVHSPRRMSRFGDATRLADHYRVGRVLLAGDAAHIHPPVGGQGLNLGVQDAFNLGWKLAAQVRGWAPEGLLDSYQAERRPVAADVLDNTRAQMELMSCAPGPRAVRRLLSELVAFEEVNRHLTEKIIATGLRYDFGEGHDLLGRRLPDMELTRGGRLYELTRGGRGLLLDPTGRLSPTGWRDRVDHVTDTARELRERGVPAVLLRPDGHVAWVGDDRQDLLAHLPTWFGAPRAGRVVEHRHRTR</sequence>
<dbReference type="PRINTS" id="PR00420">
    <property type="entry name" value="RNGMNOXGNASE"/>
</dbReference>
<dbReference type="Gene3D" id="3.50.50.60">
    <property type="entry name" value="FAD/NAD(P)-binding domain"/>
    <property type="match status" value="1"/>
</dbReference>
<dbReference type="Pfam" id="PF01494">
    <property type="entry name" value="FAD_binding_3"/>
    <property type="match status" value="1"/>
</dbReference>
<dbReference type="InterPro" id="IPR050641">
    <property type="entry name" value="RIFMO-like"/>
</dbReference>
<dbReference type="SUPFAM" id="SSF51905">
    <property type="entry name" value="FAD/NAD(P)-binding domain"/>
    <property type="match status" value="1"/>
</dbReference>
<dbReference type="Gene3D" id="3.30.70.2450">
    <property type="match status" value="1"/>
</dbReference>
<dbReference type="RefSeq" id="WP_311514539.1">
    <property type="nucleotide sequence ID" value="NZ_JAVREP010000036.1"/>
</dbReference>
<comment type="cofactor">
    <cofactor evidence="1">
        <name>FAD</name>
        <dbReference type="ChEBI" id="CHEBI:57692"/>
    </cofactor>
</comment>
<keyword evidence="5" id="KW-0560">Oxidoreductase</keyword>
<dbReference type="Proteomes" id="UP001183390">
    <property type="component" value="Unassembled WGS sequence"/>
</dbReference>
<feature type="domain" description="FAD-binding" evidence="4">
    <location>
        <begin position="2"/>
        <end position="335"/>
    </location>
</feature>
<keyword evidence="2" id="KW-0285">Flavoprotein</keyword>
<evidence type="ECO:0000313" key="5">
    <source>
        <dbReference type="EMBL" id="MDT0332106.1"/>
    </source>
</evidence>
<evidence type="ECO:0000259" key="4">
    <source>
        <dbReference type="Pfam" id="PF01494"/>
    </source>
</evidence>
<name>A0ABU2MJX1_9ACTN</name>
<dbReference type="GO" id="GO:0004497">
    <property type="term" value="F:monooxygenase activity"/>
    <property type="evidence" value="ECO:0007669"/>
    <property type="project" value="UniProtKB-KW"/>
</dbReference>
<reference evidence="6" key="1">
    <citation type="submission" date="2023-07" db="EMBL/GenBank/DDBJ databases">
        <title>30 novel species of actinomycetes from the DSMZ collection.</title>
        <authorList>
            <person name="Nouioui I."/>
        </authorList>
    </citation>
    <scope>NUCLEOTIDE SEQUENCE [LARGE SCALE GENOMIC DNA]</scope>
    <source>
        <strain evidence="6">DSM 44743</strain>
    </source>
</reference>
<gene>
    <name evidence="5" type="primary">rox</name>
    <name evidence="5" type="ORF">RM479_27165</name>
</gene>
<proteinExistence type="predicted"/>
<dbReference type="Pfam" id="PF21274">
    <property type="entry name" value="Rng_hyd_C"/>
    <property type="match status" value="1"/>
</dbReference>
<organism evidence="5 6">
    <name type="scientific">Nocardiopsis lambiniae</name>
    <dbReference type="NCBI Taxonomy" id="3075539"/>
    <lineage>
        <taxon>Bacteria</taxon>
        <taxon>Bacillati</taxon>
        <taxon>Actinomycetota</taxon>
        <taxon>Actinomycetes</taxon>
        <taxon>Streptosporangiales</taxon>
        <taxon>Nocardiopsidaceae</taxon>
        <taxon>Nocardiopsis</taxon>
    </lineage>
</organism>
<evidence type="ECO:0000256" key="3">
    <source>
        <dbReference type="ARBA" id="ARBA00022827"/>
    </source>
</evidence>
<keyword evidence="5" id="KW-0503">Monooxygenase</keyword>